<dbReference type="PANTHER" id="PTHR46434:SF1">
    <property type="entry name" value="GENETIC INTERACTOR OF PROHIBITINS 3, MITOCHONDRIAL"/>
    <property type="match status" value="1"/>
</dbReference>
<dbReference type="InterPro" id="IPR006073">
    <property type="entry name" value="GTP-bd"/>
</dbReference>
<dbReference type="Pfam" id="PF21516">
    <property type="entry name" value="YqeH-like_C"/>
    <property type="match status" value="1"/>
</dbReference>
<dbReference type="EMBL" id="JAOTMY010000001">
    <property type="protein sequence ID" value="MCY3087085.1"/>
    <property type="molecule type" value="Genomic_DNA"/>
</dbReference>
<dbReference type="InterPro" id="IPR019988">
    <property type="entry name" value="GTP-bd_ribosome_bgen_YqeH"/>
</dbReference>
<reference evidence="3" key="3">
    <citation type="submission" date="2024-02" db="EMBL/GenBank/DDBJ databases">
        <authorList>
            <person name="Choi B."/>
        </authorList>
    </citation>
    <scope>NUCLEOTIDE SEQUENCE</scope>
    <source>
        <strain evidence="3">UMB1016</strain>
    </source>
</reference>
<evidence type="ECO:0000259" key="1">
    <source>
        <dbReference type="PROSITE" id="PS51721"/>
    </source>
</evidence>
<dbReference type="RefSeq" id="WP_070559294.1">
    <property type="nucleotide sequence ID" value="NZ_CAJHLG010000004.1"/>
</dbReference>
<dbReference type="NCBIfam" id="TIGR03597">
    <property type="entry name" value="GTPase_YqeH"/>
    <property type="match status" value="1"/>
</dbReference>
<evidence type="ECO:0000313" key="4">
    <source>
        <dbReference type="Proteomes" id="UP000250354"/>
    </source>
</evidence>
<dbReference type="GeneID" id="86858815"/>
<reference evidence="3 4" key="1">
    <citation type="journal article" date="2020" name="J. Bacteriol.">
        <title>Aerococcus urinae Isolated from Women with Lower Urinary Tract Symptoms: In Vitro Aggregation and Genome Analysis.</title>
        <authorList>
            <person name="Hilt E.E."/>
            <person name="Putonti C."/>
            <person name="Thomas-White K."/>
            <person name="Lewis A.L."/>
            <person name="Visick K.L."/>
            <person name="Gilbert N.M."/>
            <person name="Wolfe A.J."/>
        </authorList>
    </citation>
    <scope>NUCLEOTIDE SEQUENCE [LARGE SCALE GENOMIC DNA]</scope>
    <source>
        <strain evidence="3 4">UMB1016</strain>
    </source>
</reference>
<dbReference type="Proteomes" id="UP000250354">
    <property type="component" value="Chromosome"/>
</dbReference>
<evidence type="ECO:0000313" key="3">
    <source>
        <dbReference type="EMBL" id="WWC55335.1"/>
    </source>
</evidence>
<dbReference type="CDD" id="cd01855">
    <property type="entry name" value="YqeH"/>
    <property type="match status" value="1"/>
</dbReference>
<proteinExistence type="predicted"/>
<organism evidence="2 5">
    <name type="scientific">Aerococcus mictus</name>
    <dbReference type="NCBI Taxonomy" id="2976810"/>
    <lineage>
        <taxon>Bacteria</taxon>
        <taxon>Bacillati</taxon>
        <taxon>Bacillota</taxon>
        <taxon>Bacilli</taxon>
        <taxon>Lactobacillales</taxon>
        <taxon>Aerococcaceae</taxon>
        <taxon>Aerococcus</taxon>
    </lineage>
</organism>
<dbReference type="Pfam" id="PF01926">
    <property type="entry name" value="MMR_HSR1"/>
    <property type="match status" value="1"/>
</dbReference>
<protein>
    <submittedName>
        <fullName evidence="2">Ribosome biogenesis GTPase YqeH</fullName>
    </submittedName>
</protein>
<dbReference type="Proteomes" id="UP001069047">
    <property type="component" value="Unassembled WGS sequence"/>
</dbReference>
<dbReference type="InterPro" id="IPR050896">
    <property type="entry name" value="Mito_lipid_metab_GTPase"/>
</dbReference>
<dbReference type="GO" id="GO:0005525">
    <property type="term" value="F:GTP binding"/>
    <property type="evidence" value="ECO:0007669"/>
    <property type="project" value="InterPro"/>
</dbReference>
<dbReference type="AlphaFoldDB" id="A0A1E9PHH0"/>
<dbReference type="EMBL" id="CP145132">
    <property type="protein sequence ID" value="WWC55335.1"/>
    <property type="molecule type" value="Genomic_DNA"/>
</dbReference>
<feature type="domain" description="CP-type G" evidence="1">
    <location>
        <begin position="65"/>
        <end position="228"/>
    </location>
</feature>
<dbReference type="InterPro" id="IPR030378">
    <property type="entry name" value="G_CP_dom"/>
</dbReference>
<dbReference type="InterPro" id="IPR048422">
    <property type="entry name" value="NOA1/YqeH-like_C"/>
</dbReference>
<dbReference type="PRINTS" id="PR00326">
    <property type="entry name" value="GTP1OBG"/>
</dbReference>
<name>A0A1E9PHH0_9LACT</name>
<reference evidence="2" key="2">
    <citation type="submission" date="2022-09" db="EMBL/GenBank/DDBJ databases">
        <title>Aerococcus urinae taxonomy study.</title>
        <authorList>
            <person name="Christensen J."/>
            <person name="Senneby E."/>
        </authorList>
    </citation>
    <scope>NUCLEOTIDE SEQUENCE</scope>
    <source>
        <strain evidence="2">LUND-41-B12</strain>
    </source>
</reference>
<dbReference type="PANTHER" id="PTHR46434">
    <property type="entry name" value="GENETIC INTERACTOR OF PROHIBITINS 3, MITOCHONDRIAL"/>
    <property type="match status" value="1"/>
</dbReference>
<keyword evidence="4" id="KW-1185">Reference proteome</keyword>
<evidence type="ECO:0000313" key="5">
    <source>
        <dbReference type="Proteomes" id="UP001069047"/>
    </source>
</evidence>
<dbReference type="SUPFAM" id="SSF52540">
    <property type="entry name" value="P-loop containing nucleoside triphosphate hydrolases"/>
    <property type="match status" value="1"/>
</dbReference>
<dbReference type="Gene3D" id="3.40.50.300">
    <property type="entry name" value="P-loop containing nucleotide triphosphate hydrolases"/>
    <property type="match status" value="1"/>
</dbReference>
<accession>A0A1E9PHH0</accession>
<accession>A0A9Q4DEA9</accession>
<gene>
    <name evidence="2" type="primary">yqeH</name>
    <name evidence="3" type="ORF">DBT44_0003245</name>
    <name evidence="2" type="ORF">ODY61_03000</name>
</gene>
<dbReference type="PROSITE" id="PS51721">
    <property type="entry name" value="G_CP"/>
    <property type="match status" value="1"/>
</dbReference>
<sequence>MTEEVLYCIGCGAGLQTDQPKERGYTPKSAYDKGVESGELYCQRCFKLRHYNQLEKVQMTPAEFRQILHEISEDDALIVNVIDIFDVQSTIIPALERLVGNNDIVFVANKVDLLPSDVKSSKIEAWLKKYLKDQGFKARNVFLTSAVKNKAIDDLFNFIDQHRKGRNVYIVGVSNVGKSTLINSMLRAQGFSDSVITTSQFPGTTLDLIKIPFDEDSDLIDTPGILKDSQMTSLLDYKSIEQILPQKRIKPRTFQLNPGQSLFLGGMARFDYLAGDKQGVTVYLSNQVDIHRRKTEGSDEFLAKHQGGLLTPPSASEVEQFPDLVGQDYTIKESCDLVIAGLGWLSIKKTGKVAIYAPKTVDIFQRKPLI</sequence>
<evidence type="ECO:0000313" key="2">
    <source>
        <dbReference type="EMBL" id="MCY3087085.1"/>
    </source>
</evidence>
<dbReference type="InterPro" id="IPR027417">
    <property type="entry name" value="P-loop_NTPase"/>
</dbReference>